<dbReference type="Proteomes" id="UP000239649">
    <property type="component" value="Unassembled WGS sequence"/>
</dbReference>
<organism evidence="2 3">
    <name type="scientific">Micractinium conductrix</name>
    <dbReference type="NCBI Taxonomy" id="554055"/>
    <lineage>
        <taxon>Eukaryota</taxon>
        <taxon>Viridiplantae</taxon>
        <taxon>Chlorophyta</taxon>
        <taxon>core chlorophytes</taxon>
        <taxon>Trebouxiophyceae</taxon>
        <taxon>Chlorellales</taxon>
        <taxon>Chlorellaceae</taxon>
        <taxon>Chlorella clade</taxon>
        <taxon>Micractinium</taxon>
    </lineage>
</organism>
<name>A0A2P6V7Q5_9CHLO</name>
<evidence type="ECO:0000313" key="2">
    <source>
        <dbReference type="EMBL" id="PSC70110.1"/>
    </source>
</evidence>
<feature type="region of interest" description="Disordered" evidence="1">
    <location>
        <begin position="29"/>
        <end position="109"/>
    </location>
</feature>
<keyword evidence="3" id="KW-1185">Reference proteome</keyword>
<reference evidence="2 3" key="1">
    <citation type="journal article" date="2018" name="Plant J.">
        <title>Genome sequences of Chlorella sorokiniana UTEX 1602 and Micractinium conductrix SAG 241.80: implications to maltose excretion by a green alga.</title>
        <authorList>
            <person name="Arriola M.B."/>
            <person name="Velmurugan N."/>
            <person name="Zhang Y."/>
            <person name="Plunkett M.H."/>
            <person name="Hondzo H."/>
            <person name="Barney B.M."/>
        </authorList>
    </citation>
    <scope>NUCLEOTIDE SEQUENCE [LARGE SCALE GENOMIC DNA]</scope>
    <source>
        <strain evidence="2 3">SAG 241.80</strain>
    </source>
</reference>
<gene>
    <name evidence="2" type="ORF">C2E20_6450</name>
</gene>
<protein>
    <submittedName>
        <fullName evidence="2">Kinesin KIF21A isoform X2</fullName>
    </submittedName>
</protein>
<dbReference type="EMBL" id="LHPF02000022">
    <property type="protein sequence ID" value="PSC70110.1"/>
    <property type="molecule type" value="Genomic_DNA"/>
</dbReference>
<evidence type="ECO:0000256" key="1">
    <source>
        <dbReference type="SAM" id="MobiDB-lite"/>
    </source>
</evidence>
<evidence type="ECO:0000313" key="3">
    <source>
        <dbReference type="Proteomes" id="UP000239649"/>
    </source>
</evidence>
<sequence>MAGMLRAVLVGAAEALAKPSFCRPTGLRAASGERRAAAAAAGATGGEEEAEEEEEGDEEEEGWQEEEDGDSDENEETRQMAAELATRLAASQRLDGRERRKASIKSQHEEWLQSLHCSNLWRRP</sequence>
<proteinExistence type="predicted"/>
<comment type="caution">
    <text evidence="2">The sequence shown here is derived from an EMBL/GenBank/DDBJ whole genome shotgun (WGS) entry which is preliminary data.</text>
</comment>
<accession>A0A2P6V7Q5</accession>
<feature type="compositionally biased region" description="Acidic residues" evidence="1">
    <location>
        <begin position="46"/>
        <end position="75"/>
    </location>
</feature>
<dbReference type="AlphaFoldDB" id="A0A2P6V7Q5"/>